<reference evidence="11" key="1">
    <citation type="journal article" date="2009" name="PLoS Genet.">
        <title>Organised genome dynamics in the Escherichia coli species results in highly diverse adaptive paths.</title>
        <authorList>
            <person name="Touchon M."/>
            <person name="Hoede C."/>
            <person name="Tenaillon O."/>
            <person name="Barbe V."/>
            <person name="Baeriswyl S."/>
            <person name="Bidet P."/>
            <person name="Bingen E."/>
            <person name="Bonacorsi S."/>
            <person name="Bouchier C."/>
            <person name="Bouvet O."/>
            <person name="Calteau A."/>
            <person name="Chiapello H."/>
            <person name="Clermont O."/>
            <person name="Cruveiller S."/>
            <person name="Danchin A."/>
            <person name="Diard M."/>
            <person name="Dossat C."/>
            <person name="Karoui M.E."/>
            <person name="Frapy E."/>
            <person name="Garry L."/>
            <person name="Ghigo J.M."/>
            <person name="Gilles A.M."/>
            <person name="Johnson J."/>
            <person name="Le Bouguenec C."/>
            <person name="Lescat M."/>
            <person name="Mangenot S."/>
            <person name="Martinez-Jehanne V."/>
            <person name="Matic I."/>
            <person name="Nassif X."/>
            <person name="Oztas S."/>
            <person name="Petit M.A."/>
            <person name="Pichon C."/>
            <person name="Rouy Z."/>
            <person name="Ruf C.S."/>
            <person name="Schneider D."/>
            <person name="Tourret J."/>
            <person name="Vacherie B."/>
            <person name="Vallenet D."/>
            <person name="Medigue C."/>
            <person name="Rocha E.P.C."/>
            <person name="Denamur E."/>
        </authorList>
    </citation>
    <scope>NUCLEOTIDE SEQUENCE [LARGE SCALE GENOMIC DNA]</scope>
    <source>
        <strain evidence="11">IAI39 / ExPEC</strain>
    </source>
</reference>
<dbReference type="EC" id="3.5.2.5" evidence="7"/>
<dbReference type="InterPro" id="IPR050138">
    <property type="entry name" value="DHOase/Allantoinase_Hydrolase"/>
</dbReference>
<dbReference type="AlphaFoldDB" id="A0A0H3MDT9"/>
<dbReference type="NCBIfam" id="NF005960">
    <property type="entry name" value="PRK08044.1"/>
    <property type="match status" value="1"/>
</dbReference>
<evidence type="ECO:0000256" key="8">
    <source>
        <dbReference type="SAM" id="SignalP"/>
    </source>
</evidence>
<dbReference type="GO" id="GO:0005737">
    <property type="term" value="C:cytoplasm"/>
    <property type="evidence" value="ECO:0007669"/>
    <property type="project" value="TreeGrafter"/>
</dbReference>
<comment type="function">
    <text evidence="6 7">Catalyzes the conversion of allantoin (5-ureidohydantoin) to allantoic acid by hydrolytic cleavage of the five-member hydantoin ring.</text>
</comment>
<dbReference type="FunFam" id="3.20.20.140:FF:000013">
    <property type="entry name" value="Allantoinase"/>
    <property type="match status" value="1"/>
</dbReference>
<evidence type="ECO:0000256" key="2">
    <source>
        <dbReference type="ARBA" id="ARBA00022631"/>
    </source>
</evidence>
<dbReference type="InterPro" id="IPR006680">
    <property type="entry name" value="Amidohydro-rel"/>
</dbReference>
<dbReference type="InterPro" id="IPR017593">
    <property type="entry name" value="Allantoinase"/>
</dbReference>
<feature type="binding site" evidence="7">
    <location>
        <position position="78"/>
    </location>
    <ligand>
        <name>Zn(2+)</name>
        <dbReference type="ChEBI" id="CHEBI:29105"/>
        <label>1</label>
    </ligand>
</feature>
<dbReference type="InterPro" id="IPR032466">
    <property type="entry name" value="Metal_Hydrolase"/>
</dbReference>
<dbReference type="PANTHER" id="PTHR43668">
    <property type="entry name" value="ALLANTOINASE"/>
    <property type="match status" value="1"/>
</dbReference>
<evidence type="ECO:0000313" key="11">
    <source>
        <dbReference type="Proteomes" id="UP000000749"/>
    </source>
</evidence>
<dbReference type="EMBL" id="CU928164">
    <property type="protein sequence ID" value="CAR16613.2"/>
    <property type="molecule type" value="Genomic_DNA"/>
</dbReference>
<dbReference type="Proteomes" id="UP000000749">
    <property type="component" value="Chromosome"/>
</dbReference>
<keyword evidence="4 7" id="KW-0378">Hydrolase</keyword>
<proteinExistence type="inferred from homology"/>
<evidence type="ECO:0000313" key="10">
    <source>
        <dbReference type="EMBL" id="CAR16613.2"/>
    </source>
</evidence>
<comment type="PTM">
    <text evidence="7">Carboxylation allows a single lysine to coordinate two zinc ions.</text>
</comment>
<feature type="binding site" evidence="7">
    <location>
        <position position="261"/>
    </location>
    <ligand>
        <name>Zn(2+)</name>
        <dbReference type="ChEBI" id="CHEBI:29105"/>
        <label>2</label>
    </ligand>
</feature>
<feature type="binding site" description="via carbamate group" evidence="7">
    <location>
        <position position="165"/>
    </location>
    <ligand>
        <name>Zn(2+)</name>
        <dbReference type="ChEBI" id="CHEBI:29105"/>
        <label>2</label>
    </ligand>
</feature>
<feature type="chain" id="PRO_5002615855" description="Allantoinase" evidence="8">
    <location>
        <begin position="21"/>
        <end position="472"/>
    </location>
</feature>
<feature type="signal peptide" evidence="8">
    <location>
        <begin position="1"/>
        <end position="20"/>
    </location>
</feature>
<dbReference type="GO" id="GO:0050897">
    <property type="term" value="F:cobalt ion binding"/>
    <property type="evidence" value="ECO:0007669"/>
    <property type="project" value="InterPro"/>
</dbReference>
<evidence type="ECO:0000259" key="9">
    <source>
        <dbReference type="Pfam" id="PF01979"/>
    </source>
</evidence>
<dbReference type="STRING" id="585057.ECIAI39_0475"/>
<accession>A0A0H3MDT9</accession>
<dbReference type="GO" id="GO:0000256">
    <property type="term" value="P:allantoin catabolic process"/>
    <property type="evidence" value="ECO:0007669"/>
    <property type="project" value="UniProtKB-UniRule"/>
</dbReference>
<dbReference type="Pfam" id="PF01979">
    <property type="entry name" value="Amidohydro_1"/>
    <property type="match status" value="1"/>
</dbReference>
<dbReference type="HAMAP" id="MF_01645">
    <property type="entry name" value="Hydantoinase"/>
    <property type="match status" value="1"/>
</dbReference>
<dbReference type="PANTHER" id="PTHR43668:SF4">
    <property type="entry name" value="ALLANTOINASE"/>
    <property type="match status" value="1"/>
</dbReference>
<dbReference type="NCBIfam" id="TIGR03178">
    <property type="entry name" value="allantoinase"/>
    <property type="match status" value="1"/>
</dbReference>
<evidence type="ECO:0000256" key="4">
    <source>
        <dbReference type="ARBA" id="ARBA00022801"/>
    </source>
</evidence>
<comment type="cofactor">
    <cofactor evidence="7">
        <name>Zn(2+)</name>
        <dbReference type="ChEBI" id="CHEBI:29105"/>
    </cofactor>
    <text evidence="7">Binds 2 Zn(2+) ions per subunit.</text>
</comment>
<dbReference type="GO" id="GO:0008270">
    <property type="term" value="F:zinc ion binding"/>
    <property type="evidence" value="ECO:0007669"/>
    <property type="project" value="InterPro"/>
</dbReference>
<keyword evidence="2 7" id="KW-0659">Purine metabolism</keyword>
<comment type="catalytic activity">
    <reaction evidence="7">
        <text>(S)-allantoin + H2O = allantoate + H(+)</text>
        <dbReference type="Rhea" id="RHEA:17029"/>
        <dbReference type="ChEBI" id="CHEBI:15377"/>
        <dbReference type="ChEBI" id="CHEBI:15378"/>
        <dbReference type="ChEBI" id="CHEBI:15678"/>
        <dbReference type="ChEBI" id="CHEBI:17536"/>
        <dbReference type="EC" id="3.5.2.5"/>
    </reaction>
</comment>
<feature type="binding site" description="via carbamate group" evidence="7">
    <location>
        <position position="165"/>
    </location>
    <ligand>
        <name>Zn(2+)</name>
        <dbReference type="ChEBI" id="CHEBI:29105"/>
        <label>1</label>
    </ligand>
</feature>
<organism evidence="10 11">
    <name type="scientific">Escherichia coli O7:K1 (strain IAI39 / ExPEC)</name>
    <dbReference type="NCBI Taxonomy" id="585057"/>
    <lineage>
        <taxon>Bacteria</taxon>
        <taxon>Pseudomonadati</taxon>
        <taxon>Pseudomonadota</taxon>
        <taxon>Gammaproteobacteria</taxon>
        <taxon>Enterobacterales</taxon>
        <taxon>Enterobacteriaceae</taxon>
        <taxon>Escherichia</taxon>
    </lineage>
</organism>
<evidence type="ECO:0000256" key="7">
    <source>
        <dbReference type="HAMAP-Rule" id="MF_01645"/>
    </source>
</evidence>
<comment type="similarity">
    <text evidence="7">Belongs to the metallo-dependent hydrolases superfamily. Allantoinase family.</text>
</comment>
<name>A0A0H3MDT9_ECO7I</name>
<dbReference type="SUPFAM" id="SSF51338">
    <property type="entry name" value="Composite domain of metallo-dependent hydrolases"/>
    <property type="match status" value="1"/>
</dbReference>
<keyword evidence="3 7" id="KW-0479">Metal-binding</keyword>
<dbReference type="GO" id="GO:0006145">
    <property type="term" value="P:purine nucleobase catabolic process"/>
    <property type="evidence" value="ECO:0007669"/>
    <property type="project" value="TreeGrafter"/>
</dbReference>
<keyword evidence="8" id="KW-0732">Signal</keyword>
<evidence type="ECO:0000256" key="1">
    <source>
        <dbReference type="ARBA" id="ARBA00011881"/>
    </source>
</evidence>
<dbReference type="InterPro" id="IPR047604">
    <property type="entry name" value="Allantoinase_bact"/>
</dbReference>
<keyword evidence="5 7" id="KW-0862">Zinc</keyword>
<dbReference type="Gene3D" id="2.30.40.10">
    <property type="entry name" value="Urease, subunit C, domain 1"/>
    <property type="match status" value="1"/>
</dbReference>
<comment type="pathway">
    <text evidence="7">Nitrogen metabolism; (S)-allantoin degradation; allantoate from (S)-allantoin: step 1/1.</text>
</comment>
<dbReference type="CDD" id="cd01315">
    <property type="entry name" value="L-HYD_ALN"/>
    <property type="match status" value="1"/>
</dbReference>
<evidence type="ECO:0000256" key="5">
    <source>
        <dbReference type="ARBA" id="ARBA00022833"/>
    </source>
</evidence>
<feature type="binding site" evidence="7">
    <location>
        <position position="205"/>
    </location>
    <ligand>
        <name>Zn(2+)</name>
        <dbReference type="ChEBI" id="CHEBI:29105"/>
        <label>2</label>
    </ligand>
</feature>
<feature type="binding site" evidence="7">
    <location>
        <position position="80"/>
    </location>
    <ligand>
        <name>Zn(2+)</name>
        <dbReference type="ChEBI" id="CHEBI:29105"/>
        <label>1</label>
    </ligand>
</feature>
<dbReference type="PATRIC" id="fig|585057.6.peg.504"/>
<dbReference type="InterPro" id="IPR011059">
    <property type="entry name" value="Metal-dep_hydrolase_composite"/>
</dbReference>
<sequence length="472" mass="51679">MPCFTAMRAEIALMSGSAFAVTHHAFSSGAGRTSDGNGSHASTLKSPSYTKSVSWQHYPKEVMDASGLVVSPGMVDAHTHISEPGRSHWEGYETGTRAAAKGGITTMIEMPLNQLPATVDRASIELKFDAAKGKLTIDAAQLGGLVSYNIDRLHELDEVGVVGFKCFVATCGDRGIDNDFRDVNDWQFFKGAQKLGELGQPVLVHCENALICDELGEEAKREGRVTAHDYVASRPVFTEVEAIRRVLYLAKVAGCRLHVCHISSPEGVEEVTRARQEGQDVTCESCPHYFVLDTDQFEEIGTLAKCSPPIRDLENQKGMWEKLFNGEIDCLVSDHSPCPPEMKAGNIMKAWGGIAGLQSCMDVMFDEAVQKRGMSLPMFGKLMATNAADIFGLQQKGRIAPGKDADFVFIQPNSSYVLTNDDLEYRHKVSPYVGRTIGARITKTLLRGDVIYDIEQGFPVAPKGQFILKHQQ</sequence>
<feature type="modified residue" description="N6-carboxylysine" evidence="7">
    <location>
        <position position="165"/>
    </location>
</feature>
<feature type="domain" description="Amidohydrolase-related" evidence="9">
    <location>
        <begin position="69"/>
        <end position="446"/>
    </location>
</feature>
<comment type="subunit">
    <text evidence="1 7">Homotetramer.</text>
</comment>
<dbReference type="Gene3D" id="3.20.20.140">
    <property type="entry name" value="Metal-dependent hydrolases"/>
    <property type="match status" value="1"/>
</dbReference>
<dbReference type="GO" id="GO:0004038">
    <property type="term" value="F:allantoinase activity"/>
    <property type="evidence" value="ECO:0007669"/>
    <property type="project" value="UniProtKB-UniRule"/>
</dbReference>
<feature type="binding site" evidence="7">
    <location>
        <position position="334"/>
    </location>
    <ligand>
        <name>Zn(2+)</name>
        <dbReference type="ChEBI" id="CHEBI:29105"/>
        <label>1</label>
    </ligand>
</feature>
<dbReference type="KEGG" id="ect:ECIAI39_0475"/>
<dbReference type="HOGENOM" id="CLU_015572_4_2_6"/>
<evidence type="ECO:0000256" key="3">
    <source>
        <dbReference type="ARBA" id="ARBA00022723"/>
    </source>
</evidence>
<dbReference type="SUPFAM" id="SSF51556">
    <property type="entry name" value="Metallo-dependent hydrolases"/>
    <property type="match status" value="1"/>
</dbReference>
<dbReference type="UniPathway" id="UPA00395">
    <property type="reaction ID" value="UER00653"/>
</dbReference>
<protein>
    <recommendedName>
        <fullName evidence="7">Allantoinase</fullName>
        <ecNumber evidence="7">3.5.2.5</ecNumber>
    </recommendedName>
    <alternativeName>
        <fullName evidence="7">Allantoin-utilizing enzyme</fullName>
    </alternativeName>
</protein>
<evidence type="ECO:0000256" key="6">
    <source>
        <dbReference type="ARBA" id="ARBA00058805"/>
    </source>
</evidence>
<gene>
    <name evidence="7 10" type="primary">allB</name>
    <name evidence="10" type="ordered locus">ECIAI39_0475</name>
</gene>